<dbReference type="Proteomes" id="UP000199532">
    <property type="component" value="Unassembled WGS sequence"/>
</dbReference>
<dbReference type="OrthoDB" id="1442826at2"/>
<accession>A0A1H6Q7N3</accession>
<evidence type="ECO:0000313" key="1">
    <source>
        <dbReference type="EMBL" id="SEI39809.1"/>
    </source>
</evidence>
<evidence type="ECO:0000313" key="2">
    <source>
        <dbReference type="Proteomes" id="UP000199532"/>
    </source>
</evidence>
<organism evidence="1 2">
    <name type="scientific">Dyadobacter koreensis</name>
    <dbReference type="NCBI Taxonomy" id="408657"/>
    <lineage>
        <taxon>Bacteria</taxon>
        <taxon>Pseudomonadati</taxon>
        <taxon>Bacteroidota</taxon>
        <taxon>Cytophagia</taxon>
        <taxon>Cytophagales</taxon>
        <taxon>Spirosomataceae</taxon>
        <taxon>Dyadobacter</taxon>
    </lineage>
</organism>
<name>A0A1H6Q7N3_9BACT</name>
<protein>
    <recommendedName>
        <fullName evidence="3">Helix-turn-helix domain-containing protein</fullName>
    </recommendedName>
</protein>
<dbReference type="EMBL" id="FNXY01000001">
    <property type="protein sequence ID" value="SEI39809.1"/>
    <property type="molecule type" value="Genomic_DNA"/>
</dbReference>
<proteinExistence type="predicted"/>
<dbReference type="RefSeq" id="WP_143072032.1">
    <property type="nucleotide sequence ID" value="NZ_FNXY01000001.1"/>
</dbReference>
<dbReference type="AlphaFoldDB" id="A0A1H6Q7N3"/>
<keyword evidence="2" id="KW-1185">Reference proteome</keyword>
<dbReference type="STRING" id="408657.SAMN04487995_0386"/>
<gene>
    <name evidence="1" type="ORF">SAMN04487995_0386</name>
</gene>
<reference evidence="1 2" key="1">
    <citation type="submission" date="2016-10" db="EMBL/GenBank/DDBJ databases">
        <authorList>
            <person name="de Groot N.N."/>
        </authorList>
    </citation>
    <scope>NUCLEOTIDE SEQUENCE [LARGE SCALE GENOMIC DNA]</scope>
    <source>
        <strain evidence="1 2">DSM 19938</strain>
    </source>
</reference>
<sequence>MSRKKVMAGLELLDEFIVRACRDPRIAISHIGLFAVLAAQWERQGRKNPLHVFARQVMTLCRISSSATYHKRIHELSDYGYLRFEVSFKKNVPSRIYLLPLSE</sequence>
<evidence type="ECO:0008006" key="3">
    <source>
        <dbReference type="Google" id="ProtNLM"/>
    </source>
</evidence>